<organism evidence="11 12">
    <name type="scientific">Candidatus Roizmanbacteria bacterium RIFCSPHIGHO2_01_FULL_39_12b</name>
    <dbReference type="NCBI Taxonomy" id="1802030"/>
    <lineage>
        <taxon>Bacteria</taxon>
        <taxon>Candidatus Roizmaniibacteriota</taxon>
    </lineage>
</organism>
<sequence>MKRATIVLPTYNEKENIKILIPEIFTIAQYVQNWSISILVIDDTSPDGTADEVKLLQKKYKNLHLIVGPKLGLGNAYQRGFRYATDNLGPDFIFEMDADRQHNPNILPKFLKKIDEGAEFVIGSRYIKGGGIPESWAFYRKFFSYFGNWVLRLGFMKLSITDWTSGYRAIKTDFIDKTLPLYKKLNGYTFQIGILDNAIKNHLRIAEVPFYFEERGKGESKIKTLEFVVNNLLYIFFNSSFVKFAFVGVTGAVIDFCISFVLIEMFRLRVFFSTIISAETAIVTTFVFNNYWSFAHKKVAHKLNSFIRSFVKYNTVSAGNILIQAVLLEIATIIFPLKFWFVYKFIILAVVIIPYSYFMYNQVIWKQSPQKLANKE</sequence>
<evidence type="ECO:0000256" key="8">
    <source>
        <dbReference type="SAM" id="Phobius"/>
    </source>
</evidence>
<reference evidence="11 12" key="1">
    <citation type="journal article" date="2016" name="Nat. Commun.">
        <title>Thousands of microbial genomes shed light on interconnected biogeochemical processes in an aquifer system.</title>
        <authorList>
            <person name="Anantharaman K."/>
            <person name="Brown C.T."/>
            <person name="Hug L.A."/>
            <person name="Sharon I."/>
            <person name="Castelle C.J."/>
            <person name="Probst A.J."/>
            <person name="Thomas B.C."/>
            <person name="Singh A."/>
            <person name="Wilkins M.J."/>
            <person name="Karaoz U."/>
            <person name="Brodie E.L."/>
            <person name="Williams K.H."/>
            <person name="Hubbard S.S."/>
            <person name="Banfield J.F."/>
        </authorList>
    </citation>
    <scope>NUCLEOTIDE SEQUENCE [LARGE SCALE GENOMIC DNA]</scope>
</reference>
<dbReference type="InterPro" id="IPR007267">
    <property type="entry name" value="GtrA_DPMS_TM"/>
</dbReference>
<keyword evidence="7 8" id="KW-0472">Membrane</keyword>
<feature type="transmembrane region" description="Helical" evidence="8">
    <location>
        <begin position="241"/>
        <end position="263"/>
    </location>
</feature>
<dbReference type="Proteomes" id="UP000178372">
    <property type="component" value="Unassembled WGS sequence"/>
</dbReference>
<keyword evidence="3" id="KW-0328">Glycosyltransferase</keyword>
<evidence type="ECO:0000256" key="6">
    <source>
        <dbReference type="ARBA" id="ARBA00022989"/>
    </source>
</evidence>
<feature type="domain" description="GtrA/DPMS transmembrane" evidence="10">
    <location>
        <begin position="243"/>
        <end position="365"/>
    </location>
</feature>
<dbReference type="Pfam" id="PF00535">
    <property type="entry name" value="Glycos_transf_2"/>
    <property type="match status" value="1"/>
</dbReference>
<comment type="similarity">
    <text evidence="2">Belongs to the glycosyltransferase 2 family.</text>
</comment>
<dbReference type="SUPFAM" id="SSF53448">
    <property type="entry name" value="Nucleotide-diphospho-sugar transferases"/>
    <property type="match status" value="1"/>
</dbReference>
<dbReference type="InterPro" id="IPR001173">
    <property type="entry name" value="Glyco_trans_2-like"/>
</dbReference>
<feature type="transmembrane region" description="Helical" evidence="8">
    <location>
        <begin position="313"/>
        <end position="335"/>
    </location>
</feature>
<dbReference type="CDD" id="cd06442">
    <property type="entry name" value="DPM1_like"/>
    <property type="match status" value="1"/>
</dbReference>
<keyword evidence="5 8" id="KW-0812">Transmembrane</keyword>
<comment type="caution">
    <text evidence="11">The sequence shown here is derived from an EMBL/GenBank/DDBJ whole genome shotgun (WGS) entry which is preliminary data.</text>
</comment>
<gene>
    <name evidence="11" type="ORF">A2690_04115</name>
</gene>
<dbReference type="InterPro" id="IPR039528">
    <property type="entry name" value="DPM1-like"/>
</dbReference>
<dbReference type="GO" id="GO:0016020">
    <property type="term" value="C:membrane"/>
    <property type="evidence" value="ECO:0007669"/>
    <property type="project" value="UniProtKB-SubCell"/>
</dbReference>
<name>A0A1F7GCC1_9BACT</name>
<evidence type="ECO:0000259" key="9">
    <source>
        <dbReference type="Pfam" id="PF00535"/>
    </source>
</evidence>
<protein>
    <recommendedName>
        <fullName evidence="13">Dolichyl-phosphate beta-D-mannosyltransferase</fullName>
    </recommendedName>
</protein>
<evidence type="ECO:0000256" key="7">
    <source>
        <dbReference type="ARBA" id="ARBA00023136"/>
    </source>
</evidence>
<feature type="domain" description="Glycosyltransferase 2-like" evidence="9">
    <location>
        <begin position="5"/>
        <end position="174"/>
    </location>
</feature>
<evidence type="ECO:0000313" key="12">
    <source>
        <dbReference type="Proteomes" id="UP000178372"/>
    </source>
</evidence>
<feature type="transmembrane region" description="Helical" evidence="8">
    <location>
        <begin position="341"/>
        <end position="360"/>
    </location>
</feature>
<evidence type="ECO:0000256" key="2">
    <source>
        <dbReference type="ARBA" id="ARBA00006739"/>
    </source>
</evidence>
<dbReference type="GO" id="GO:0004582">
    <property type="term" value="F:dolichyl-phosphate beta-D-mannosyltransferase activity"/>
    <property type="evidence" value="ECO:0007669"/>
    <property type="project" value="InterPro"/>
</dbReference>
<dbReference type="GO" id="GO:0000271">
    <property type="term" value="P:polysaccharide biosynthetic process"/>
    <property type="evidence" value="ECO:0007669"/>
    <property type="project" value="InterPro"/>
</dbReference>
<dbReference type="InterPro" id="IPR029044">
    <property type="entry name" value="Nucleotide-diphossugar_trans"/>
</dbReference>
<dbReference type="PANTHER" id="PTHR43398">
    <property type="entry name" value="DOLICHOL-PHOSPHATE MANNOSYLTRANSFERASE SUBUNIT 1"/>
    <property type="match status" value="1"/>
</dbReference>
<keyword evidence="6 8" id="KW-1133">Transmembrane helix</keyword>
<keyword evidence="4" id="KW-0808">Transferase</keyword>
<dbReference type="Gene3D" id="3.90.550.10">
    <property type="entry name" value="Spore Coat Polysaccharide Biosynthesis Protein SpsA, Chain A"/>
    <property type="match status" value="1"/>
</dbReference>
<dbReference type="EMBL" id="MFZF01000016">
    <property type="protein sequence ID" value="OGK16507.1"/>
    <property type="molecule type" value="Genomic_DNA"/>
</dbReference>
<dbReference type="AlphaFoldDB" id="A0A1F7GCC1"/>
<dbReference type="GO" id="GO:0009247">
    <property type="term" value="P:glycolipid biosynthetic process"/>
    <property type="evidence" value="ECO:0007669"/>
    <property type="project" value="TreeGrafter"/>
</dbReference>
<dbReference type="PANTHER" id="PTHR43398:SF1">
    <property type="entry name" value="DOLICHOL-PHOSPHATE MANNOSYLTRANSFERASE SUBUNIT 1"/>
    <property type="match status" value="1"/>
</dbReference>
<evidence type="ECO:0000256" key="4">
    <source>
        <dbReference type="ARBA" id="ARBA00022679"/>
    </source>
</evidence>
<evidence type="ECO:0008006" key="13">
    <source>
        <dbReference type="Google" id="ProtNLM"/>
    </source>
</evidence>
<comment type="subcellular location">
    <subcellularLocation>
        <location evidence="1">Membrane</location>
        <topology evidence="1">Multi-pass membrane protein</topology>
    </subcellularLocation>
</comment>
<feature type="transmembrane region" description="Helical" evidence="8">
    <location>
        <begin position="269"/>
        <end position="292"/>
    </location>
</feature>
<evidence type="ECO:0000259" key="10">
    <source>
        <dbReference type="Pfam" id="PF04138"/>
    </source>
</evidence>
<accession>A0A1F7GCC1</accession>
<evidence type="ECO:0000256" key="3">
    <source>
        <dbReference type="ARBA" id="ARBA00022676"/>
    </source>
</evidence>
<evidence type="ECO:0000313" key="11">
    <source>
        <dbReference type="EMBL" id="OGK16507.1"/>
    </source>
</evidence>
<dbReference type="Pfam" id="PF04138">
    <property type="entry name" value="GtrA_DPMS_TM"/>
    <property type="match status" value="1"/>
</dbReference>
<proteinExistence type="inferred from homology"/>
<evidence type="ECO:0000256" key="1">
    <source>
        <dbReference type="ARBA" id="ARBA00004141"/>
    </source>
</evidence>
<evidence type="ECO:0000256" key="5">
    <source>
        <dbReference type="ARBA" id="ARBA00022692"/>
    </source>
</evidence>